<sequence>MTCPIRRGELVHLITVGNPTFTSRTSTFQVEVGVLYLLLAVCVFTRTDPRLRSRHPMVRTVQHAEMGSAHPQGLLISDLSINYLSDCQKSAPHCS</sequence>
<reference evidence="2" key="2">
    <citation type="submission" date="2015-01" db="EMBL/GenBank/DDBJ databases">
        <title>Evolutionary Origins and Diversification of the Mycorrhizal Mutualists.</title>
        <authorList>
            <consortium name="DOE Joint Genome Institute"/>
            <consortium name="Mycorrhizal Genomics Consortium"/>
            <person name="Kohler A."/>
            <person name="Kuo A."/>
            <person name="Nagy L.G."/>
            <person name="Floudas D."/>
            <person name="Copeland A."/>
            <person name="Barry K.W."/>
            <person name="Cichocki N."/>
            <person name="Veneault-Fourrey C."/>
            <person name="LaButti K."/>
            <person name="Lindquist E.A."/>
            <person name="Lipzen A."/>
            <person name="Lundell T."/>
            <person name="Morin E."/>
            <person name="Murat C."/>
            <person name="Riley R."/>
            <person name="Ohm R."/>
            <person name="Sun H."/>
            <person name="Tunlid A."/>
            <person name="Henrissat B."/>
            <person name="Grigoriev I.V."/>
            <person name="Hibbett D.S."/>
            <person name="Martin F."/>
        </authorList>
    </citation>
    <scope>NUCLEOTIDE SEQUENCE [LARGE SCALE GENOMIC DNA]</scope>
    <source>
        <strain evidence="2">LaAM-08-1</strain>
    </source>
</reference>
<dbReference type="EMBL" id="KN838651">
    <property type="protein sequence ID" value="KIJ99229.1"/>
    <property type="molecule type" value="Genomic_DNA"/>
</dbReference>
<evidence type="ECO:0000313" key="1">
    <source>
        <dbReference type="EMBL" id="KIJ99229.1"/>
    </source>
</evidence>
<reference evidence="1 2" key="1">
    <citation type="submission" date="2014-04" db="EMBL/GenBank/DDBJ databases">
        <authorList>
            <consortium name="DOE Joint Genome Institute"/>
            <person name="Kuo A."/>
            <person name="Kohler A."/>
            <person name="Nagy L.G."/>
            <person name="Floudas D."/>
            <person name="Copeland A."/>
            <person name="Barry K.W."/>
            <person name="Cichocki N."/>
            <person name="Veneault-Fourrey C."/>
            <person name="LaButti K."/>
            <person name="Lindquist E.A."/>
            <person name="Lipzen A."/>
            <person name="Lundell T."/>
            <person name="Morin E."/>
            <person name="Murat C."/>
            <person name="Sun H."/>
            <person name="Tunlid A."/>
            <person name="Henrissat B."/>
            <person name="Grigoriev I.V."/>
            <person name="Hibbett D.S."/>
            <person name="Martin F."/>
            <person name="Nordberg H.P."/>
            <person name="Cantor M.N."/>
            <person name="Hua S.X."/>
        </authorList>
    </citation>
    <scope>NUCLEOTIDE SEQUENCE [LARGE SCALE GENOMIC DNA]</scope>
    <source>
        <strain evidence="1 2">LaAM-08-1</strain>
    </source>
</reference>
<gene>
    <name evidence="1" type="ORF">K443DRAFT_102588</name>
</gene>
<accession>A0A0C9WNL7</accession>
<dbReference type="HOGENOM" id="CLU_2373100_0_0_1"/>
<dbReference type="AlphaFoldDB" id="A0A0C9WNL7"/>
<name>A0A0C9WNL7_9AGAR</name>
<protein>
    <submittedName>
        <fullName evidence="1">Uncharacterized protein</fullName>
    </submittedName>
</protein>
<keyword evidence="2" id="KW-1185">Reference proteome</keyword>
<organism evidence="1 2">
    <name type="scientific">Laccaria amethystina LaAM-08-1</name>
    <dbReference type="NCBI Taxonomy" id="1095629"/>
    <lineage>
        <taxon>Eukaryota</taxon>
        <taxon>Fungi</taxon>
        <taxon>Dikarya</taxon>
        <taxon>Basidiomycota</taxon>
        <taxon>Agaricomycotina</taxon>
        <taxon>Agaricomycetes</taxon>
        <taxon>Agaricomycetidae</taxon>
        <taxon>Agaricales</taxon>
        <taxon>Agaricineae</taxon>
        <taxon>Hydnangiaceae</taxon>
        <taxon>Laccaria</taxon>
    </lineage>
</organism>
<proteinExistence type="predicted"/>
<dbReference type="Proteomes" id="UP000054477">
    <property type="component" value="Unassembled WGS sequence"/>
</dbReference>
<evidence type="ECO:0000313" key="2">
    <source>
        <dbReference type="Proteomes" id="UP000054477"/>
    </source>
</evidence>